<evidence type="ECO:0000256" key="1">
    <source>
        <dbReference type="ARBA" id="ARBA00004141"/>
    </source>
</evidence>
<comment type="subcellular location">
    <subcellularLocation>
        <location evidence="1">Membrane</location>
        <topology evidence="1">Multi-pass membrane protein</topology>
    </subcellularLocation>
</comment>
<dbReference type="EMBL" id="BPLF01000006">
    <property type="protein sequence ID" value="GIX66051.1"/>
    <property type="molecule type" value="Genomic_DNA"/>
</dbReference>
<feature type="region of interest" description="Disordered" evidence="5">
    <location>
        <begin position="111"/>
        <end position="149"/>
    </location>
</feature>
<dbReference type="GO" id="GO:0004252">
    <property type="term" value="F:serine-type endopeptidase activity"/>
    <property type="evidence" value="ECO:0007669"/>
    <property type="project" value="InterPro"/>
</dbReference>
<dbReference type="InterPro" id="IPR022764">
    <property type="entry name" value="Peptidase_S54_rhomboid_dom"/>
</dbReference>
<feature type="compositionally biased region" description="Basic and acidic residues" evidence="5">
    <location>
        <begin position="115"/>
        <end position="124"/>
    </location>
</feature>
<dbReference type="RefSeq" id="XP_067718120.1">
    <property type="nucleotide sequence ID" value="XM_067862019.1"/>
</dbReference>
<gene>
    <name evidence="8" type="ORF">BcabD6B2_54870</name>
</gene>
<dbReference type="Pfam" id="PF01694">
    <property type="entry name" value="Rhomboid"/>
    <property type="match status" value="1"/>
</dbReference>
<dbReference type="GO" id="GO:0016020">
    <property type="term" value="C:membrane"/>
    <property type="evidence" value="ECO:0007669"/>
    <property type="project" value="UniProtKB-SubCell"/>
</dbReference>
<feature type="transmembrane region" description="Helical" evidence="6">
    <location>
        <begin position="361"/>
        <end position="378"/>
    </location>
</feature>
<dbReference type="AlphaFoldDB" id="A0AAV4M1V2"/>
<name>A0AAV4M1V2_BABCB</name>
<evidence type="ECO:0000256" key="2">
    <source>
        <dbReference type="ARBA" id="ARBA00022692"/>
    </source>
</evidence>
<keyword evidence="2 6" id="KW-0812">Transmembrane</keyword>
<comment type="caution">
    <text evidence="8">The sequence shown here is derived from an EMBL/GenBank/DDBJ whole genome shotgun (WGS) entry which is preliminary data.</text>
</comment>
<evidence type="ECO:0000256" key="4">
    <source>
        <dbReference type="ARBA" id="ARBA00023136"/>
    </source>
</evidence>
<evidence type="ECO:0000259" key="7">
    <source>
        <dbReference type="Pfam" id="PF01694"/>
    </source>
</evidence>
<dbReference type="Proteomes" id="UP001497744">
    <property type="component" value="Unassembled WGS sequence"/>
</dbReference>
<dbReference type="SUPFAM" id="SSF144091">
    <property type="entry name" value="Rhomboid-like"/>
    <property type="match status" value="1"/>
</dbReference>
<feature type="domain" description="Peptidase S54 rhomboid" evidence="7">
    <location>
        <begin position="289"/>
        <end position="426"/>
    </location>
</feature>
<evidence type="ECO:0000256" key="6">
    <source>
        <dbReference type="SAM" id="Phobius"/>
    </source>
</evidence>
<accession>A0AAV4M1V2</accession>
<feature type="transmembrane region" description="Helical" evidence="6">
    <location>
        <begin position="233"/>
        <end position="256"/>
    </location>
</feature>
<organism evidence="8 9">
    <name type="scientific">Babesia caballi</name>
    <dbReference type="NCBI Taxonomy" id="5871"/>
    <lineage>
        <taxon>Eukaryota</taxon>
        <taxon>Sar</taxon>
        <taxon>Alveolata</taxon>
        <taxon>Apicomplexa</taxon>
        <taxon>Aconoidasida</taxon>
        <taxon>Piroplasmida</taxon>
        <taxon>Babesiidae</taxon>
        <taxon>Babesia</taxon>
    </lineage>
</organism>
<sequence>MRIRLHVPLKDVSEREVLDGTVEERAREAEAEDVDYDNVVSRHRKFTVEFDRTLAICVDKFNTLVNRTSRRDPVLQALNSAFNIVLSVDRLEALRRDYVSCSHCSNVSHYPVQRPRLDSPREGPLDPADASNTSDEPSTGRERRKSSGTRLRLRNTVQDIFVYPTHNIIRRFWDRRRVTNLVRSNACNMDYIMGNNVSDYIVYTVDGRIDEKPMMQTLLDLTREITTFLSNNLYPLLGIFKISLLVTFAQWLLFIIRLVYCHKHPEITEERASEVFGAFSGTLLKRDFAVYRIFSSTFFHNSGGHLIISTIMHFRFSSVLERIHGATTTLVVYFLSSAYGVLGACWVYPKVLQANGFAGDWGVAGALLSRYFVFPYLIDREHQHVINVFVSLLCLLFAKTIVAAARIRVSTHLLSALAGFCLGSTINHRLRKGRCCGLSSLTVDFLCLFTLLAVPIASVFALFLIETA</sequence>
<evidence type="ECO:0000313" key="8">
    <source>
        <dbReference type="EMBL" id="GIX66051.1"/>
    </source>
</evidence>
<dbReference type="InterPro" id="IPR035952">
    <property type="entry name" value="Rhomboid-like_sf"/>
</dbReference>
<reference evidence="8 9" key="1">
    <citation type="submission" date="2021-06" db="EMBL/GenBank/DDBJ databases">
        <title>Genome sequence of Babesia caballi.</title>
        <authorList>
            <person name="Yamagishi J."/>
            <person name="Kidaka T."/>
            <person name="Ochi A."/>
        </authorList>
    </citation>
    <scope>NUCLEOTIDE SEQUENCE [LARGE SCALE GENOMIC DNA]</scope>
    <source>
        <strain evidence="8">USDA-D6B2</strain>
    </source>
</reference>
<protein>
    <submittedName>
        <fullName evidence="8">Rhomboid-like peptidase</fullName>
    </submittedName>
</protein>
<evidence type="ECO:0000313" key="9">
    <source>
        <dbReference type="Proteomes" id="UP001497744"/>
    </source>
</evidence>
<feature type="transmembrane region" description="Helical" evidence="6">
    <location>
        <begin position="385"/>
        <end position="407"/>
    </location>
</feature>
<proteinExistence type="predicted"/>
<feature type="transmembrane region" description="Helical" evidence="6">
    <location>
        <begin position="330"/>
        <end position="349"/>
    </location>
</feature>
<keyword evidence="4 6" id="KW-0472">Membrane</keyword>
<dbReference type="GeneID" id="94197532"/>
<dbReference type="Gene3D" id="1.20.1540.10">
    <property type="entry name" value="Rhomboid-like"/>
    <property type="match status" value="1"/>
</dbReference>
<evidence type="ECO:0000256" key="5">
    <source>
        <dbReference type="SAM" id="MobiDB-lite"/>
    </source>
</evidence>
<feature type="transmembrane region" description="Helical" evidence="6">
    <location>
        <begin position="442"/>
        <end position="465"/>
    </location>
</feature>
<evidence type="ECO:0000256" key="3">
    <source>
        <dbReference type="ARBA" id="ARBA00022989"/>
    </source>
</evidence>
<keyword evidence="3 6" id="KW-1133">Transmembrane helix</keyword>
<keyword evidence="9" id="KW-1185">Reference proteome</keyword>